<organism evidence="1 2">
    <name type="scientific">Heyndrickxia coagulans</name>
    <name type="common">Weizmannia coagulans</name>
    <dbReference type="NCBI Taxonomy" id="1398"/>
    <lineage>
        <taxon>Bacteria</taxon>
        <taxon>Bacillati</taxon>
        <taxon>Bacillota</taxon>
        <taxon>Bacilli</taxon>
        <taxon>Bacillales</taxon>
        <taxon>Bacillaceae</taxon>
        <taxon>Heyndrickxia</taxon>
    </lineage>
</organism>
<dbReference type="EMBL" id="CP010525">
    <property type="protein sequence ID" value="AJO22178.1"/>
    <property type="molecule type" value="Genomic_DNA"/>
</dbReference>
<protein>
    <submittedName>
        <fullName evidence="1">Uncharacterized protein</fullName>
    </submittedName>
</protein>
<evidence type="ECO:0000313" key="1">
    <source>
        <dbReference type="EMBL" id="AJO22178.1"/>
    </source>
</evidence>
<sequence>MKKCPYKVVKNGEQKVHRFLLPRMGKDPCRFLHGINPCGLLNRPKSSAVPF</sequence>
<dbReference type="AlphaFoldDB" id="A0AAN0T4U2"/>
<accession>A0AAN0T4U2</accession>
<keyword evidence="2" id="KW-1185">Reference proteome</keyword>
<dbReference type="Proteomes" id="UP000032024">
    <property type="component" value="Chromosome"/>
</dbReference>
<evidence type="ECO:0000313" key="2">
    <source>
        <dbReference type="Proteomes" id="UP000032024"/>
    </source>
</evidence>
<gene>
    <name evidence="1" type="ORF">SB48_HM08orf02177</name>
</gene>
<proteinExistence type="predicted"/>
<reference evidence="2" key="1">
    <citation type="submission" date="2015-01" db="EMBL/GenBank/DDBJ databases">
        <title>Comparative genome analysis of Bacillus coagulans HM-08, Clostridium butyricum HM-68, Bacillus subtilis HM-66 and Bacillus paralicheniformis BL-09.</title>
        <authorList>
            <person name="Zhang H."/>
        </authorList>
    </citation>
    <scope>NUCLEOTIDE SEQUENCE [LARGE SCALE GENOMIC DNA]</scope>
    <source>
        <strain evidence="2">HM-08</strain>
    </source>
</reference>
<name>A0AAN0T4U2_HEYCO</name>